<sequence>MIVEIKDLSVRFSTGRTALQALDEVSFRIEQGARIGFVGESGSGKSTLANTLGRLLPTSAVIEATTFSVGGQAVNQLSSKALRHLRRDTIAYIFQDPMAALDPTMAIARQMRLVLSEDDASLSDRLVGVGIRDPQRVLSSYPHQLSGGMAQRVTIAMALMRRPRLLIADEPTAALDASLKREVMDLLFARCAEIGAAVLFVSHDLPLVRHYCDKICVMYAGRIVEQRKTAALFSSPAHPYSRALLGAEPGAAKFGERLVAIPGVPPALYEPTNQCAFAPRCPDAQIACSQRRPEDLTVDGGCAKCLFPNTAELREQA</sequence>
<name>A0ABT1RC00_9HYPH</name>
<dbReference type="InterPro" id="IPR003439">
    <property type="entry name" value="ABC_transporter-like_ATP-bd"/>
</dbReference>
<organism evidence="9 10">
    <name type="scientific">Shinella lacus</name>
    <dbReference type="NCBI Taxonomy" id="2654216"/>
    <lineage>
        <taxon>Bacteria</taxon>
        <taxon>Pseudomonadati</taxon>
        <taxon>Pseudomonadota</taxon>
        <taxon>Alphaproteobacteria</taxon>
        <taxon>Hyphomicrobiales</taxon>
        <taxon>Rhizobiaceae</taxon>
        <taxon>Shinella</taxon>
    </lineage>
</organism>
<dbReference type="PANTHER" id="PTHR43297">
    <property type="entry name" value="OLIGOPEPTIDE TRANSPORT ATP-BINDING PROTEIN APPD"/>
    <property type="match status" value="1"/>
</dbReference>
<keyword evidence="4" id="KW-1003">Cell membrane</keyword>
<keyword evidence="5" id="KW-0547">Nucleotide-binding</keyword>
<dbReference type="SMART" id="SM00382">
    <property type="entry name" value="AAA"/>
    <property type="match status" value="1"/>
</dbReference>
<keyword evidence="3" id="KW-0813">Transport</keyword>
<evidence type="ECO:0000256" key="6">
    <source>
        <dbReference type="ARBA" id="ARBA00022840"/>
    </source>
</evidence>
<evidence type="ECO:0000259" key="8">
    <source>
        <dbReference type="PROSITE" id="PS50893"/>
    </source>
</evidence>
<reference evidence="9" key="1">
    <citation type="submission" date="2021-07" db="EMBL/GenBank/DDBJ databases">
        <title>Shinella sp. nov., a novel member of the genus Shinella from water.</title>
        <authorList>
            <person name="Deng Y."/>
        </authorList>
    </citation>
    <scope>NUCLEOTIDE SEQUENCE</scope>
    <source>
        <strain evidence="9">CPCC 100929</strain>
    </source>
</reference>
<dbReference type="PROSITE" id="PS00211">
    <property type="entry name" value="ABC_TRANSPORTER_1"/>
    <property type="match status" value="1"/>
</dbReference>
<protein>
    <submittedName>
        <fullName evidence="9">ABC transporter ATP-binding protein</fullName>
    </submittedName>
</protein>
<evidence type="ECO:0000256" key="5">
    <source>
        <dbReference type="ARBA" id="ARBA00022741"/>
    </source>
</evidence>
<dbReference type="InterPro" id="IPR050388">
    <property type="entry name" value="ABC_Ni/Peptide_Import"/>
</dbReference>
<keyword evidence="7" id="KW-0472">Membrane</keyword>
<keyword evidence="10" id="KW-1185">Reference proteome</keyword>
<evidence type="ECO:0000256" key="3">
    <source>
        <dbReference type="ARBA" id="ARBA00022448"/>
    </source>
</evidence>
<dbReference type="SUPFAM" id="SSF52540">
    <property type="entry name" value="P-loop containing nucleoside triphosphate hydrolases"/>
    <property type="match status" value="1"/>
</dbReference>
<dbReference type="Pfam" id="PF08352">
    <property type="entry name" value="oligo_HPY"/>
    <property type="match status" value="1"/>
</dbReference>
<evidence type="ECO:0000256" key="1">
    <source>
        <dbReference type="ARBA" id="ARBA00004417"/>
    </source>
</evidence>
<gene>
    <name evidence="9" type="ORF">GB927_021915</name>
</gene>
<dbReference type="PROSITE" id="PS50893">
    <property type="entry name" value="ABC_TRANSPORTER_2"/>
    <property type="match status" value="1"/>
</dbReference>
<dbReference type="PANTHER" id="PTHR43297:SF2">
    <property type="entry name" value="DIPEPTIDE TRANSPORT ATP-BINDING PROTEIN DPPD"/>
    <property type="match status" value="1"/>
</dbReference>
<accession>A0ABT1RC00</accession>
<evidence type="ECO:0000256" key="2">
    <source>
        <dbReference type="ARBA" id="ARBA00005417"/>
    </source>
</evidence>
<dbReference type="Gene3D" id="3.40.50.300">
    <property type="entry name" value="P-loop containing nucleotide triphosphate hydrolases"/>
    <property type="match status" value="1"/>
</dbReference>
<comment type="similarity">
    <text evidence="2">Belongs to the ABC transporter superfamily.</text>
</comment>
<dbReference type="RefSeq" id="WP_256119337.1">
    <property type="nucleotide sequence ID" value="NZ_WHSB02000008.1"/>
</dbReference>
<dbReference type="EMBL" id="WHSB02000008">
    <property type="protein sequence ID" value="MCQ4632714.1"/>
    <property type="molecule type" value="Genomic_DNA"/>
</dbReference>
<dbReference type="Proteomes" id="UP000996601">
    <property type="component" value="Unassembled WGS sequence"/>
</dbReference>
<dbReference type="GO" id="GO:0005524">
    <property type="term" value="F:ATP binding"/>
    <property type="evidence" value="ECO:0007669"/>
    <property type="project" value="UniProtKB-KW"/>
</dbReference>
<feature type="domain" description="ABC transporter" evidence="8">
    <location>
        <begin position="3"/>
        <end position="245"/>
    </location>
</feature>
<dbReference type="InterPro" id="IPR003593">
    <property type="entry name" value="AAA+_ATPase"/>
</dbReference>
<evidence type="ECO:0000313" key="9">
    <source>
        <dbReference type="EMBL" id="MCQ4632714.1"/>
    </source>
</evidence>
<dbReference type="CDD" id="cd03257">
    <property type="entry name" value="ABC_NikE_OppD_transporters"/>
    <property type="match status" value="1"/>
</dbReference>
<dbReference type="InterPro" id="IPR017871">
    <property type="entry name" value="ABC_transporter-like_CS"/>
</dbReference>
<dbReference type="NCBIfam" id="TIGR01727">
    <property type="entry name" value="oligo_HPY"/>
    <property type="match status" value="1"/>
</dbReference>
<evidence type="ECO:0000256" key="7">
    <source>
        <dbReference type="ARBA" id="ARBA00023136"/>
    </source>
</evidence>
<evidence type="ECO:0000313" key="10">
    <source>
        <dbReference type="Proteomes" id="UP000996601"/>
    </source>
</evidence>
<keyword evidence="6 9" id="KW-0067">ATP-binding</keyword>
<evidence type="ECO:0000256" key="4">
    <source>
        <dbReference type="ARBA" id="ARBA00022475"/>
    </source>
</evidence>
<comment type="caution">
    <text evidence="9">The sequence shown here is derived from an EMBL/GenBank/DDBJ whole genome shotgun (WGS) entry which is preliminary data.</text>
</comment>
<proteinExistence type="inferred from homology"/>
<dbReference type="Pfam" id="PF00005">
    <property type="entry name" value="ABC_tran"/>
    <property type="match status" value="1"/>
</dbReference>
<dbReference type="InterPro" id="IPR013563">
    <property type="entry name" value="Oligopep_ABC_C"/>
</dbReference>
<dbReference type="InterPro" id="IPR027417">
    <property type="entry name" value="P-loop_NTPase"/>
</dbReference>
<comment type="subcellular location">
    <subcellularLocation>
        <location evidence="1">Cell inner membrane</location>
        <topology evidence="1">Peripheral membrane protein</topology>
    </subcellularLocation>
</comment>